<organism evidence="1">
    <name type="scientific">Apis cerana</name>
    <name type="common">Indian honeybee</name>
    <dbReference type="NCBI Taxonomy" id="7461"/>
    <lineage>
        <taxon>Eukaryota</taxon>
        <taxon>Metazoa</taxon>
        <taxon>Ecdysozoa</taxon>
        <taxon>Arthropoda</taxon>
        <taxon>Hexapoda</taxon>
        <taxon>Insecta</taxon>
        <taxon>Pterygota</taxon>
        <taxon>Neoptera</taxon>
        <taxon>Endopterygota</taxon>
        <taxon>Hymenoptera</taxon>
        <taxon>Apocrita</taxon>
        <taxon>Aculeata</taxon>
        <taxon>Apoidea</taxon>
        <taxon>Anthophila</taxon>
        <taxon>Apidae</taxon>
        <taxon>Apis</taxon>
    </lineage>
</organism>
<evidence type="ECO:0000313" key="1">
    <source>
        <dbReference type="EMBL" id="AEY58438.1"/>
    </source>
</evidence>
<reference evidence="1" key="1">
    <citation type="submission" date="2011-11" db="EMBL/GenBank/DDBJ databases">
        <title>Decoding the brain transcriptome of the Eastern honeybee (Apis cerana) based on pyrosequencing.</title>
        <authorList>
            <person name="Sun L."/>
            <person name="Zheng H."/>
            <person name="Wang Y."/>
            <person name="Xie X."/>
            <person name="Zhu Y."/>
            <person name="Gu W."/>
            <person name="Wang S."/>
        </authorList>
    </citation>
    <scope>NUCLEOTIDE SEQUENCE</scope>
    <source>
        <tissue evidence="1">Brain</tissue>
    </source>
</reference>
<dbReference type="InterPro" id="IPR013783">
    <property type="entry name" value="Ig-like_fold"/>
</dbReference>
<gene>
    <name evidence="1" type="ORF">ACCB01018.2</name>
</gene>
<dbReference type="AlphaFoldDB" id="V9IBC6"/>
<accession>V9IBC6</accession>
<dbReference type="Gene3D" id="2.60.40.10">
    <property type="entry name" value="Immunoglobulins"/>
    <property type="match status" value="1"/>
</dbReference>
<protein>
    <recommendedName>
        <fullName evidence="2">Ig-like domain-containing protein</fullName>
    </recommendedName>
</protein>
<dbReference type="InterPro" id="IPR036179">
    <property type="entry name" value="Ig-like_dom_sf"/>
</dbReference>
<sequence>MTTAREERNRLWIRMSPCLFADSLRHVAPVLPFLWILVILLNDGKYHMLSSGELMILNITREDAERTYRCRTHHRLTQETVVSSNVGRLQLTEIRSTMPPMITRRWFICPRG</sequence>
<name>V9IBC6_APICE</name>
<dbReference type="SUPFAM" id="SSF48726">
    <property type="entry name" value="Immunoglobulin"/>
    <property type="match status" value="1"/>
</dbReference>
<evidence type="ECO:0008006" key="2">
    <source>
        <dbReference type="Google" id="ProtNLM"/>
    </source>
</evidence>
<proteinExistence type="evidence at transcript level"/>
<dbReference type="EMBL" id="JR038880">
    <property type="protein sequence ID" value="AEY58438.1"/>
    <property type="molecule type" value="mRNA"/>
</dbReference>